<dbReference type="AlphaFoldDB" id="A0AAW8F5D7"/>
<name>A0AAW8F5D7_9ACTN</name>
<dbReference type="Proteomes" id="UP001234216">
    <property type="component" value="Unassembled WGS sequence"/>
</dbReference>
<dbReference type="SUPFAM" id="SSF56655">
    <property type="entry name" value="Carbohydrate phosphatase"/>
    <property type="match status" value="1"/>
</dbReference>
<organism evidence="1 2">
    <name type="scientific">Streptomyces canus</name>
    <dbReference type="NCBI Taxonomy" id="58343"/>
    <lineage>
        <taxon>Bacteria</taxon>
        <taxon>Bacillati</taxon>
        <taxon>Actinomycetota</taxon>
        <taxon>Actinomycetes</taxon>
        <taxon>Kitasatosporales</taxon>
        <taxon>Streptomycetaceae</taxon>
        <taxon>Streptomyces</taxon>
        <taxon>Streptomyces aurantiacus group</taxon>
    </lineage>
</organism>
<proteinExistence type="predicted"/>
<sequence length="64" mass="7069">MGHLDAFLLLGADPWDIPALVPIIKEAGGAFSHLFRTREKNRQVAQFSNVSLHRQIVEIAQSAS</sequence>
<accession>A0AAW8F5D7</accession>
<protein>
    <submittedName>
        <fullName evidence="1">Fructose-1,6-bisphosphatase/inositol monophosphatase family enzyme</fullName>
    </submittedName>
</protein>
<evidence type="ECO:0000313" key="2">
    <source>
        <dbReference type="Proteomes" id="UP001234216"/>
    </source>
</evidence>
<dbReference type="EMBL" id="JAUSZV010000005">
    <property type="protein sequence ID" value="MDQ0905019.1"/>
    <property type="molecule type" value="Genomic_DNA"/>
</dbReference>
<gene>
    <name evidence="1" type="ORF">QFZ22_001004</name>
</gene>
<evidence type="ECO:0000313" key="1">
    <source>
        <dbReference type="EMBL" id="MDQ0905019.1"/>
    </source>
</evidence>
<dbReference type="Pfam" id="PF00459">
    <property type="entry name" value="Inositol_P"/>
    <property type="match status" value="1"/>
</dbReference>
<comment type="caution">
    <text evidence="1">The sequence shown here is derived from an EMBL/GenBank/DDBJ whole genome shotgun (WGS) entry which is preliminary data.</text>
</comment>
<dbReference type="InterPro" id="IPR000760">
    <property type="entry name" value="Inositol_monophosphatase-like"/>
</dbReference>
<reference evidence="1" key="1">
    <citation type="submission" date="2023-07" db="EMBL/GenBank/DDBJ databases">
        <title>Comparative genomics of wheat-associated soil bacteria to identify genetic determinants of phenazine resistance.</title>
        <authorList>
            <person name="Mouncey N."/>
        </authorList>
    </citation>
    <scope>NUCLEOTIDE SEQUENCE</scope>
    <source>
        <strain evidence="1">V4I22</strain>
    </source>
</reference>
<dbReference type="Gene3D" id="3.40.190.80">
    <property type="match status" value="1"/>
</dbReference>